<evidence type="ECO:0000256" key="7">
    <source>
        <dbReference type="ARBA" id="ARBA00023136"/>
    </source>
</evidence>
<dbReference type="EMBL" id="WTXG01000087">
    <property type="protein sequence ID" value="KAI0293885.1"/>
    <property type="molecule type" value="Genomic_DNA"/>
</dbReference>
<dbReference type="InterPro" id="IPR043130">
    <property type="entry name" value="CDP-OH_PTrfase_TM_dom"/>
</dbReference>
<feature type="transmembrane region" description="Helical" evidence="10">
    <location>
        <begin position="133"/>
        <end position="155"/>
    </location>
</feature>
<proteinExistence type="predicted"/>
<evidence type="ECO:0000256" key="8">
    <source>
        <dbReference type="ARBA" id="ARBA00023209"/>
    </source>
</evidence>
<name>A0AAD4LXZ4_9AGAM</name>
<comment type="caution">
    <text evidence="11">The sequence shown here is derived from an EMBL/GenBank/DDBJ whole genome shotgun (WGS) entry which is preliminary data.</text>
</comment>
<dbReference type="GO" id="GO:0005739">
    <property type="term" value="C:mitochondrion"/>
    <property type="evidence" value="ECO:0007669"/>
    <property type="project" value="TreeGrafter"/>
</dbReference>
<organism evidence="11 12">
    <name type="scientific">Multifurca ochricompacta</name>
    <dbReference type="NCBI Taxonomy" id="376703"/>
    <lineage>
        <taxon>Eukaryota</taxon>
        <taxon>Fungi</taxon>
        <taxon>Dikarya</taxon>
        <taxon>Basidiomycota</taxon>
        <taxon>Agaricomycotina</taxon>
        <taxon>Agaricomycetes</taxon>
        <taxon>Russulales</taxon>
        <taxon>Russulaceae</taxon>
        <taxon>Multifurca</taxon>
    </lineage>
</organism>
<evidence type="ECO:0000256" key="9">
    <source>
        <dbReference type="ARBA" id="ARBA00023264"/>
    </source>
</evidence>
<evidence type="ECO:0000313" key="11">
    <source>
        <dbReference type="EMBL" id="KAI0293885.1"/>
    </source>
</evidence>
<evidence type="ECO:0000256" key="3">
    <source>
        <dbReference type="ARBA" id="ARBA00022679"/>
    </source>
</evidence>
<dbReference type="GO" id="GO:0016020">
    <property type="term" value="C:membrane"/>
    <property type="evidence" value="ECO:0007669"/>
    <property type="project" value="UniProtKB-SubCell"/>
</dbReference>
<dbReference type="Pfam" id="PF01066">
    <property type="entry name" value="CDP-OH_P_transf"/>
    <property type="match status" value="1"/>
</dbReference>
<reference evidence="11" key="1">
    <citation type="journal article" date="2022" name="New Phytol.">
        <title>Evolutionary transition to the ectomycorrhizal habit in the genomes of a hyperdiverse lineage of mushroom-forming fungi.</title>
        <authorList>
            <person name="Looney B."/>
            <person name="Miyauchi S."/>
            <person name="Morin E."/>
            <person name="Drula E."/>
            <person name="Courty P.E."/>
            <person name="Kohler A."/>
            <person name="Kuo A."/>
            <person name="LaButti K."/>
            <person name="Pangilinan J."/>
            <person name="Lipzen A."/>
            <person name="Riley R."/>
            <person name="Andreopoulos W."/>
            <person name="He G."/>
            <person name="Johnson J."/>
            <person name="Nolan M."/>
            <person name="Tritt A."/>
            <person name="Barry K.W."/>
            <person name="Grigoriev I.V."/>
            <person name="Nagy L.G."/>
            <person name="Hibbett D."/>
            <person name="Henrissat B."/>
            <person name="Matheny P.B."/>
            <person name="Labbe J."/>
            <person name="Martin F.M."/>
        </authorList>
    </citation>
    <scope>NUCLEOTIDE SEQUENCE</scope>
    <source>
        <strain evidence="11">BPL690</strain>
    </source>
</reference>
<dbReference type="Gene3D" id="1.20.120.1760">
    <property type="match status" value="1"/>
</dbReference>
<evidence type="ECO:0000256" key="6">
    <source>
        <dbReference type="ARBA" id="ARBA00023098"/>
    </source>
</evidence>
<dbReference type="InterPro" id="IPR000462">
    <property type="entry name" value="CDP-OH_P_trans"/>
</dbReference>
<evidence type="ECO:0000313" key="12">
    <source>
        <dbReference type="Proteomes" id="UP001203297"/>
    </source>
</evidence>
<dbReference type="Proteomes" id="UP001203297">
    <property type="component" value="Unassembled WGS sequence"/>
</dbReference>
<feature type="transmembrane region" description="Helical" evidence="10">
    <location>
        <begin position="57"/>
        <end position="80"/>
    </location>
</feature>
<dbReference type="GO" id="GO:0008444">
    <property type="term" value="F:CDP-diacylglycerol-glycerol-3-phosphate 3-phosphatidyltransferase activity"/>
    <property type="evidence" value="ECO:0007669"/>
    <property type="project" value="InterPro"/>
</dbReference>
<keyword evidence="8" id="KW-0594">Phospholipid biosynthesis</keyword>
<dbReference type="InterPro" id="IPR004570">
    <property type="entry name" value="Phosphatidylglycerol_P_synth"/>
</dbReference>
<dbReference type="PANTHER" id="PTHR14269:SF60">
    <property type="entry name" value="CARDIOLIPIN SYNTHASE (CMP-FORMING)"/>
    <property type="match status" value="1"/>
</dbReference>
<keyword evidence="5 10" id="KW-1133">Transmembrane helix</keyword>
<dbReference type="InterPro" id="IPR050324">
    <property type="entry name" value="CDP-alcohol_PTase-I"/>
</dbReference>
<evidence type="ECO:0000256" key="4">
    <source>
        <dbReference type="ARBA" id="ARBA00022692"/>
    </source>
</evidence>
<sequence length="200" mass="21971">NYAVATGLLLYAGITDWLDGFLAHKYQMTSILGTILDPAADKALVGTLVITLTIQRLLPFLLAIVIVGCDLLLSLSAFYIRHTSLPLPVSTPHHPHVSSTQLDGHRKTFQRYWDFLIPSAEVRPTTISKVNTALQLVLMGSTTISPLLPGMAVGFGLYLEYLQWTVAMTTIWSGLSYIFLKDAIHILSNAHQLRGPLSSL</sequence>
<keyword evidence="7 10" id="KW-0472">Membrane</keyword>
<dbReference type="GO" id="GO:0043337">
    <property type="term" value="F:cardiolipin synthase (CMP-forming)"/>
    <property type="evidence" value="ECO:0007669"/>
    <property type="project" value="TreeGrafter"/>
</dbReference>
<comment type="subcellular location">
    <subcellularLocation>
        <location evidence="1">Membrane</location>
        <topology evidence="1">Multi-pass membrane protein</topology>
    </subcellularLocation>
</comment>
<dbReference type="PANTHER" id="PTHR14269">
    <property type="entry name" value="CDP-DIACYLGLYCEROL--GLYCEROL-3-PHOSPHATE 3-PHOSPHATIDYLTRANSFERASE-RELATED"/>
    <property type="match status" value="1"/>
</dbReference>
<accession>A0AAD4LXZ4</accession>
<feature type="non-terminal residue" evidence="11">
    <location>
        <position position="1"/>
    </location>
</feature>
<evidence type="ECO:0000256" key="10">
    <source>
        <dbReference type="SAM" id="Phobius"/>
    </source>
</evidence>
<protein>
    <recommendedName>
        <fullName evidence="13">Cardiolipin synthase</fullName>
    </recommendedName>
</protein>
<keyword evidence="3" id="KW-0808">Transferase</keyword>
<gene>
    <name evidence="11" type="ORF">B0F90DRAFT_1642041</name>
</gene>
<evidence type="ECO:0008006" key="13">
    <source>
        <dbReference type="Google" id="ProtNLM"/>
    </source>
</evidence>
<dbReference type="AlphaFoldDB" id="A0AAD4LXZ4"/>
<keyword evidence="9" id="KW-1208">Phospholipid metabolism</keyword>
<keyword evidence="4 10" id="KW-0812">Transmembrane</keyword>
<dbReference type="GO" id="GO:0032049">
    <property type="term" value="P:cardiolipin biosynthetic process"/>
    <property type="evidence" value="ECO:0007669"/>
    <property type="project" value="TreeGrafter"/>
</dbReference>
<dbReference type="PIRSF" id="PIRSF000847">
    <property type="entry name" value="Phos_ph_gly_syn"/>
    <property type="match status" value="1"/>
</dbReference>
<evidence type="ECO:0000256" key="5">
    <source>
        <dbReference type="ARBA" id="ARBA00022989"/>
    </source>
</evidence>
<keyword evidence="6" id="KW-0443">Lipid metabolism</keyword>
<keyword evidence="2" id="KW-0444">Lipid biosynthesis</keyword>
<evidence type="ECO:0000256" key="2">
    <source>
        <dbReference type="ARBA" id="ARBA00022516"/>
    </source>
</evidence>
<keyword evidence="12" id="KW-1185">Reference proteome</keyword>
<evidence type="ECO:0000256" key="1">
    <source>
        <dbReference type="ARBA" id="ARBA00004141"/>
    </source>
</evidence>